<sequence length="147" mass="16672">MYNQNKTEILQTIKRLPAYTKLLYRLYKDPVMTKKQKILLYSALGYMISPIEVVPGIIPVLGQVDDLIIILTVLKKVLHMSEEEKANLLLIEHGLSYEIIDEDIAISKETAKRFVASTGRILGKALILAGKTTFRMGKSVVRRTKKI</sequence>
<evidence type="ECO:0000256" key="4">
    <source>
        <dbReference type="ARBA" id="ARBA00023136"/>
    </source>
</evidence>
<feature type="domain" description="DUF1232" evidence="5">
    <location>
        <begin position="37"/>
        <end position="71"/>
    </location>
</feature>
<keyword evidence="4" id="KW-0472">Membrane</keyword>
<keyword evidence="2" id="KW-0812">Transmembrane</keyword>
<name>A0A1D8GN39_9FIRM</name>
<dbReference type="EMBL" id="CP017269">
    <property type="protein sequence ID" value="AOT72339.1"/>
    <property type="molecule type" value="Genomic_DNA"/>
</dbReference>
<dbReference type="InterPro" id="IPR010652">
    <property type="entry name" value="DUF1232"/>
</dbReference>
<protein>
    <recommendedName>
        <fullName evidence="5">DUF1232 domain-containing protein</fullName>
    </recommendedName>
</protein>
<keyword evidence="3" id="KW-1133">Transmembrane helix</keyword>
<evidence type="ECO:0000256" key="2">
    <source>
        <dbReference type="ARBA" id="ARBA00022692"/>
    </source>
</evidence>
<organism evidence="6 7">
    <name type="scientific">Geosporobacter ferrireducens</name>
    <dbReference type="NCBI Taxonomy" id="1424294"/>
    <lineage>
        <taxon>Bacteria</taxon>
        <taxon>Bacillati</taxon>
        <taxon>Bacillota</taxon>
        <taxon>Clostridia</taxon>
        <taxon>Peptostreptococcales</taxon>
        <taxon>Thermotaleaceae</taxon>
        <taxon>Geosporobacter</taxon>
    </lineage>
</organism>
<dbReference type="AlphaFoldDB" id="A0A1D8GN39"/>
<dbReference type="Pfam" id="PF06803">
    <property type="entry name" value="DUF1232"/>
    <property type="match status" value="1"/>
</dbReference>
<accession>A0A1D8GN39</accession>
<gene>
    <name evidence="6" type="ORF">Gferi_23995</name>
</gene>
<reference evidence="6 7" key="1">
    <citation type="submission" date="2016-09" db="EMBL/GenBank/DDBJ databases">
        <title>Genomic analysis reveals versatility of anaerobic energy metabolism of Geosporobacter ferrireducens IRF9 of phylum Firmicutes.</title>
        <authorList>
            <person name="Kim S.-J."/>
        </authorList>
    </citation>
    <scope>NUCLEOTIDE SEQUENCE [LARGE SCALE GENOMIC DNA]</scope>
    <source>
        <strain evidence="6 7">IRF9</strain>
    </source>
</reference>
<evidence type="ECO:0000259" key="5">
    <source>
        <dbReference type="Pfam" id="PF06803"/>
    </source>
</evidence>
<evidence type="ECO:0000313" key="6">
    <source>
        <dbReference type="EMBL" id="AOT72339.1"/>
    </source>
</evidence>
<evidence type="ECO:0000256" key="3">
    <source>
        <dbReference type="ARBA" id="ARBA00022989"/>
    </source>
</evidence>
<keyword evidence="7" id="KW-1185">Reference proteome</keyword>
<dbReference type="STRING" id="1424294.Gferi_23995"/>
<dbReference type="KEGG" id="gfe:Gferi_23995"/>
<dbReference type="GO" id="GO:0012505">
    <property type="term" value="C:endomembrane system"/>
    <property type="evidence" value="ECO:0007669"/>
    <property type="project" value="UniProtKB-SubCell"/>
</dbReference>
<evidence type="ECO:0000313" key="7">
    <source>
        <dbReference type="Proteomes" id="UP000095743"/>
    </source>
</evidence>
<dbReference type="Proteomes" id="UP000095743">
    <property type="component" value="Chromosome"/>
</dbReference>
<dbReference type="RefSeq" id="WP_069980648.1">
    <property type="nucleotide sequence ID" value="NZ_CP017269.1"/>
</dbReference>
<proteinExistence type="predicted"/>
<evidence type="ECO:0000256" key="1">
    <source>
        <dbReference type="ARBA" id="ARBA00004127"/>
    </source>
</evidence>
<dbReference type="OrthoDB" id="1930546at2"/>
<comment type="subcellular location">
    <subcellularLocation>
        <location evidence="1">Endomembrane system</location>
        <topology evidence="1">Multi-pass membrane protein</topology>
    </subcellularLocation>
</comment>